<gene>
    <name evidence="6" type="ORF">GJQ69_03045</name>
    <name evidence="7" type="ORF">GKP14_01320</name>
</gene>
<dbReference type="PANTHER" id="PTHR46233">
    <property type="entry name" value="HYDROXYACYLGLUTATHIONE HYDROLASE GLOC"/>
    <property type="match status" value="1"/>
</dbReference>
<name>A0A859DP61_9FIRM</name>
<evidence type="ECO:0000313" key="7">
    <source>
        <dbReference type="EMBL" id="QKO29773.1"/>
    </source>
</evidence>
<dbReference type="PANTHER" id="PTHR46233:SF3">
    <property type="entry name" value="HYDROXYACYLGLUTATHIONE HYDROLASE GLOC"/>
    <property type="match status" value="1"/>
</dbReference>
<organism evidence="6 8">
    <name type="scientific">Caproicibacterium lactatifermentans</name>
    <dbReference type="NCBI Taxonomy" id="2666138"/>
    <lineage>
        <taxon>Bacteria</taxon>
        <taxon>Bacillati</taxon>
        <taxon>Bacillota</taxon>
        <taxon>Clostridia</taxon>
        <taxon>Eubacteriales</taxon>
        <taxon>Oscillospiraceae</taxon>
        <taxon>Caproicibacterium</taxon>
    </lineage>
</organism>
<dbReference type="Proteomes" id="UP000501316">
    <property type="component" value="Chromosome"/>
</dbReference>
<evidence type="ECO:0000313" key="8">
    <source>
        <dbReference type="Proteomes" id="UP000501316"/>
    </source>
</evidence>
<evidence type="ECO:0000256" key="1">
    <source>
        <dbReference type="ARBA" id="ARBA00001947"/>
    </source>
</evidence>
<dbReference type="SMART" id="SM00849">
    <property type="entry name" value="Lactamase_B"/>
    <property type="match status" value="1"/>
</dbReference>
<dbReference type="EMBL" id="CP046051">
    <property type="protein sequence ID" value="QKN23550.1"/>
    <property type="molecule type" value="Genomic_DNA"/>
</dbReference>
<evidence type="ECO:0000256" key="4">
    <source>
        <dbReference type="ARBA" id="ARBA00022833"/>
    </source>
</evidence>
<dbReference type="KEGG" id="clf:GJQ69_03045"/>
<feature type="domain" description="Metallo-beta-lactamase" evidence="5">
    <location>
        <begin position="12"/>
        <end position="186"/>
    </location>
</feature>
<evidence type="ECO:0000256" key="2">
    <source>
        <dbReference type="ARBA" id="ARBA00022723"/>
    </source>
</evidence>
<reference evidence="8 9" key="1">
    <citation type="submission" date="2019-11" db="EMBL/GenBank/DDBJ databases">
        <authorList>
            <person name="Ren C."/>
            <person name="Wang H."/>
            <person name="Xu Y."/>
        </authorList>
    </citation>
    <scope>NUCLEOTIDE SEQUENCE [LARGE SCALE GENOMIC DNA]</scope>
    <source>
        <strain evidence="9">JNU-WLY1368</strain>
        <strain evidence="6 8">LBM 19010</strain>
    </source>
</reference>
<sequence>MRIQCIPGGMIPTNCYLLTDNATGETAIIDPGFYDAQLKDAVKQKNVSMILLTHGHFDHTLGVGPLAAQTGAKIYMYKDEADFIGNPLNSLSSMAMCTIPTYQPDVLLKDGQTLTLGSLTIRVLHTPGHTHGGCCFLVGDALFSGDTVMCGTVGRTDFPTGSFSDILASAQRLRDLPGEWRVLPGHEFETKLSWERKNNPYMEAGQNGFNT</sequence>
<keyword evidence="2" id="KW-0479">Metal-binding</keyword>
<dbReference type="Pfam" id="PF00753">
    <property type="entry name" value="Lactamase_B"/>
    <property type="match status" value="1"/>
</dbReference>
<dbReference type="InterPro" id="IPR001279">
    <property type="entry name" value="Metallo-B-lactamas"/>
</dbReference>
<comment type="cofactor">
    <cofactor evidence="1">
        <name>Zn(2+)</name>
        <dbReference type="ChEBI" id="CHEBI:29105"/>
    </cofactor>
</comment>
<dbReference type="GO" id="GO:0016787">
    <property type="term" value="F:hydrolase activity"/>
    <property type="evidence" value="ECO:0007669"/>
    <property type="project" value="UniProtKB-KW"/>
</dbReference>
<dbReference type="InterPro" id="IPR051453">
    <property type="entry name" value="MBL_Glyoxalase_II"/>
</dbReference>
<keyword evidence="4" id="KW-0862">Zinc</keyword>
<proteinExistence type="predicted"/>
<dbReference type="GO" id="GO:0046872">
    <property type="term" value="F:metal ion binding"/>
    <property type="evidence" value="ECO:0007669"/>
    <property type="project" value="UniProtKB-KW"/>
</dbReference>
<evidence type="ECO:0000313" key="6">
    <source>
        <dbReference type="EMBL" id="QKN23550.1"/>
    </source>
</evidence>
<evidence type="ECO:0000313" key="9">
    <source>
        <dbReference type="Proteomes" id="UP000509623"/>
    </source>
</evidence>
<dbReference type="EMBL" id="CP046161">
    <property type="protein sequence ID" value="QKO29773.1"/>
    <property type="molecule type" value="Genomic_DNA"/>
</dbReference>
<keyword evidence="3 6" id="KW-0378">Hydrolase</keyword>
<dbReference type="InterPro" id="IPR036866">
    <property type="entry name" value="RibonucZ/Hydroxyglut_hydro"/>
</dbReference>
<dbReference type="AlphaFoldDB" id="A0A859DP61"/>
<dbReference type="Proteomes" id="UP000509623">
    <property type="component" value="Chromosome"/>
</dbReference>
<dbReference type="CDD" id="cd06262">
    <property type="entry name" value="metallo-hydrolase-like_MBL-fold"/>
    <property type="match status" value="1"/>
</dbReference>
<dbReference type="SUPFAM" id="SSF56281">
    <property type="entry name" value="Metallo-hydrolase/oxidoreductase"/>
    <property type="match status" value="1"/>
</dbReference>
<reference evidence="7" key="2">
    <citation type="journal article" date="2021" name="Appl. Environ. Microbiol.">
        <title>Adaptability of a Caproate-Producing Bacterium Contributes to Its Dominance in an Anaerobic Fermentation System.</title>
        <authorList>
            <person name="Wang H."/>
            <person name="Gu Y."/>
            <person name="Zhou W."/>
            <person name="Zhao D."/>
            <person name="Qiao Z."/>
            <person name="Zheng J."/>
            <person name="Gao J."/>
            <person name="Chen X."/>
            <person name="Ren C."/>
            <person name="Xu Y."/>
        </authorList>
    </citation>
    <scope>NUCLEOTIDE SEQUENCE</scope>
    <source>
        <strain evidence="7">JNU-WLY1368</strain>
    </source>
</reference>
<evidence type="ECO:0000259" key="5">
    <source>
        <dbReference type="SMART" id="SM00849"/>
    </source>
</evidence>
<keyword evidence="9" id="KW-1185">Reference proteome</keyword>
<dbReference type="Gene3D" id="3.60.15.10">
    <property type="entry name" value="Ribonuclease Z/Hydroxyacylglutathione hydrolase-like"/>
    <property type="match status" value="1"/>
</dbReference>
<reference evidence="7" key="3">
    <citation type="journal article" date="2022" name="Int. J. Syst. Evol. Microbiol.">
        <title>Caproicibacterium lactatifermentans sp. nov., isolated from pit clay used for the production of Chinese strong aroma-type liquor.</title>
        <authorList>
            <person name="Wang H."/>
            <person name="Gu Y."/>
            <person name="Zhao D."/>
            <person name="Qiao Z."/>
            <person name="Zheng J."/>
            <person name="Gao J."/>
            <person name="Ren C."/>
            <person name="Xu Y."/>
        </authorList>
    </citation>
    <scope>NUCLEOTIDE SEQUENCE</scope>
    <source>
        <strain evidence="7">JNU-WLY1368</strain>
    </source>
</reference>
<dbReference type="RefSeq" id="WP_086036161.1">
    <property type="nucleotide sequence ID" value="NZ_CP046051.1"/>
</dbReference>
<accession>A0A859DP61</accession>
<protein>
    <submittedName>
        <fullName evidence="6">MBL fold metallo-hydrolase</fullName>
    </submittedName>
</protein>
<evidence type="ECO:0000256" key="3">
    <source>
        <dbReference type="ARBA" id="ARBA00022801"/>
    </source>
</evidence>